<feature type="compositionally biased region" description="Polar residues" evidence="1">
    <location>
        <begin position="72"/>
        <end position="85"/>
    </location>
</feature>
<evidence type="ECO:0000313" key="2">
    <source>
        <dbReference type="EMBL" id="KAK5173294.1"/>
    </source>
</evidence>
<dbReference type="RefSeq" id="XP_064661989.1">
    <property type="nucleotide sequence ID" value="XM_064799234.1"/>
</dbReference>
<keyword evidence="3" id="KW-1185">Reference proteome</keyword>
<dbReference type="GeneID" id="89923322"/>
<feature type="compositionally biased region" description="Basic residues" evidence="1">
    <location>
        <begin position="86"/>
        <end position="98"/>
    </location>
</feature>
<dbReference type="Proteomes" id="UP001337655">
    <property type="component" value="Unassembled WGS sequence"/>
</dbReference>
<dbReference type="AlphaFoldDB" id="A0AAV9PH87"/>
<feature type="region of interest" description="Disordered" evidence="1">
    <location>
        <begin position="187"/>
        <end position="215"/>
    </location>
</feature>
<sequence length="253" mass="27488">MQDDRKADDRTAAELRSGTSKVRASLQGKFLHIVGKQDAAFLDDLVSKYGSANKQPGSDFVNLRRQCKRILKTQQSKASSSVTQQARKKARASRHAKARNVEGEMAATVASSAGPSAWKPADAERSSQETGMHPTKTAAGVTASRRFETQCHRKAGGQDHAYGSGAHYWSRGSADGVRAPIEVAAQTGGDEHHPGPILDTRLEDPRREKLAGSEPEYAIELLSPAQSESRVRRRLGVENMRAGEQMAEDEQTP</sequence>
<evidence type="ECO:0000256" key="1">
    <source>
        <dbReference type="SAM" id="MobiDB-lite"/>
    </source>
</evidence>
<protein>
    <submittedName>
        <fullName evidence="2">Uncharacterized protein</fullName>
    </submittedName>
</protein>
<accession>A0AAV9PH87</accession>
<gene>
    <name evidence="2" type="ORF">LTR77_001975</name>
</gene>
<evidence type="ECO:0000313" key="3">
    <source>
        <dbReference type="Proteomes" id="UP001337655"/>
    </source>
</evidence>
<dbReference type="EMBL" id="JAVRRT010000003">
    <property type="protein sequence ID" value="KAK5173294.1"/>
    <property type="molecule type" value="Genomic_DNA"/>
</dbReference>
<name>A0AAV9PH87_9PEZI</name>
<feature type="compositionally biased region" description="Basic and acidic residues" evidence="1">
    <location>
        <begin position="189"/>
        <end position="211"/>
    </location>
</feature>
<comment type="caution">
    <text evidence="2">The sequence shown here is derived from an EMBL/GenBank/DDBJ whole genome shotgun (WGS) entry which is preliminary data.</text>
</comment>
<feature type="region of interest" description="Disordered" evidence="1">
    <location>
        <begin position="71"/>
        <end position="145"/>
    </location>
</feature>
<reference evidence="2 3" key="1">
    <citation type="submission" date="2023-08" db="EMBL/GenBank/DDBJ databases">
        <title>Black Yeasts Isolated from many extreme environments.</title>
        <authorList>
            <person name="Coleine C."/>
            <person name="Stajich J.E."/>
            <person name="Selbmann L."/>
        </authorList>
    </citation>
    <scope>NUCLEOTIDE SEQUENCE [LARGE SCALE GENOMIC DNA]</scope>
    <source>
        <strain evidence="2 3">CCFEE 5935</strain>
    </source>
</reference>
<organism evidence="2 3">
    <name type="scientific">Saxophila tyrrhenica</name>
    <dbReference type="NCBI Taxonomy" id="1690608"/>
    <lineage>
        <taxon>Eukaryota</taxon>
        <taxon>Fungi</taxon>
        <taxon>Dikarya</taxon>
        <taxon>Ascomycota</taxon>
        <taxon>Pezizomycotina</taxon>
        <taxon>Dothideomycetes</taxon>
        <taxon>Dothideomycetidae</taxon>
        <taxon>Mycosphaerellales</taxon>
        <taxon>Extremaceae</taxon>
        <taxon>Saxophila</taxon>
    </lineage>
</organism>
<proteinExistence type="predicted"/>